<organism evidence="1 2">
    <name type="scientific">Rhinolophus ferrumequinum</name>
    <name type="common">Greater horseshoe bat</name>
    <dbReference type="NCBI Taxonomy" id="59479"/>
    <lineage>
        <taxon>Eukaryota</taxon>
        <taxon>Metazoa</taxon>
        <taxon>Chordata</taxon>
        <taxon>Craniata</taxon>
        <taxon>Vertebrata</taxon>
        <taxon>Euteleostomi</taxon>
        <taxon>Mammalia</taxon>
        <taxon>Eutheria</taxon>
        <taxon>Laurasiatheria</taxon>
        <taxon>Chiroptera</taxon>
        <taxon>Yinpterochiroptera</taxon>
        <taxon>Rhinolophoidea</taxon>
        <taxon>Rhinolophidae</taxon>
        <taxon>Rhinolophinae</taxon>
        <taxon>Rhinolophus</taxon>
    </lineage>
</organism>
<name>A0A671DQZ0_RHIFE</name>
<dbReference type="PANTHER" id="PTHR28489">
    <property type="entry name" value="RENTINAL DEGENERATION 3-LIKE"/>
    <property type="match status" value="1"/>
</dbReference>
<accession>A0A671DQZ0</accession>
<dbReference type="Proteomes" id="UP000472240">
    <property type="component" value="Chromosome 6"/>
</dbReference>
<reference evidence="1" key="4">
    <citation type="submission" date="2025-08" db="UniProtKB">
        <authorList>
            <consortium name="Ensembl"/>
        </authorList>
    </citation>
    <scope>IDENTIFICATION</scope>
</reference>
<reference evidence="1 2" key="1">
    <citation type="journal article" date="2015" name="Annu Rev Anim Biosci">
        <title>The Genome 10K Project: a way forward.</title>
        <authorList>
            <person name="Koepfli K.P."/>
            <person name="Paten B."/>
            <person name="O'Brien S.J."/>
            <person name="Koepfli K.P."/>
            <person name="Paten B."/>
            <person name="Antunes A."/>
            <person name="Belov K."/>
            <person name="Bustamante C."/>
            <person name="Castoe T.A."/>
            <person name="Clawson H."/>
            <person name="Crawford A.J."/>
            <person name="Diekhans M."/>
            <person name="Distel D."/>
            <person name="Durbin R."/>
            <person name="Earl D."/>
            <person name="Fujita M.K."/>
            <person name="Gamble T."/>
            <person name="Georges A."/>
            <person name="Gemmell N."/>
            <person name="Gilbert M.T."/>
            <person name="Graves J.M."/>
            <person name="Green R.E."/>
            <person name="Hickey G."/>
            <person name="Jarvis E.D."/>
            <person name="Johnson W."/>
            <person name="Komissarov A."/>
            <person name="Korf I."/>
            <person name="Kuhn R."/>
            <person name="Larkin D.M."/>
            <person name="Lewin H."/>
            <person name="Lopez J.V."/>
            <person name="Ma J."/>
            <person name="Marques-Bonet T."/>
            <person name="Miller W."/>
            <person name="Murphy R."/>
            <person name="Pevzner P."/>
            <person name="Shapiro B."/>
            <person name="Steiner C."/>
            <person name="Tamazian G."/>
            <person name="Venkatesh B."/>
            <person name="Wang J."/>
            <person name="Wayne R."/>
            <person name="Wiley E."/>
            <person name="Yang H."/>
            <person name="Zhang G."/>
            <person name="Haussler D."/>
            <person name="Ryder O."/>
            <person name="O'Brien S.J."/>
        </authorList>
    </citation>
    <scope>NUCLEOTIDE SEQUENCE</scope>
</reference>
<reference evidence="1 2" key="2">
    <citation type="journal article" date="2018" name="Annu Rev Anim Biosci">
        <title>Bat Biology, Genomes, and the Bat1K Project: To Generate Chromosome-Level Genomes for All Living Bat Species.</title>
        <authorList>
            <person name="Teeling E.C."/>
            <person name="Vernes S.C."/>
            <person name="Davalos L.M."/>
            <person name="Ray D.A."/>
            <person name="Gilbert M.T.P."/>
            <person name="Myers E."/>
        </authorList>
    </citation>
    <scope>NUCLEOTIDE SEQUENCE</scope>
</reference>
<dbReference type="Ensembl" id="ENSRFET00010003631.1">
    <property type="protein sequence ID" value="ENSRFEP00010003311.1"/>
    <property type="gene ID" value="ENSRFEG00010002350.1"/>
</dbReference>
<dbReference type="InterPro" id="IPR028092">
    <property type="entry name" value="RD3"/>
</dbReference>
<reference evidence="2" key="3">
    <citation type="submission" date="2018-12" db="EMBL/GenBank/DDBJ databases">
        <title>G10K-VGP greater horseshoe bat female genome, primary haplotype.</title>
        <authorList>
            <person name="Teeling E."/>
            <person name="Myers G."/>
            <person name="Vernes S."/>
            <person name="Pippel M."/>
            <person name="Winkler S."/>
            <person name="Fedrigo O."/>
            <person name="Rhie A."/>
            <person name="Koren S."/>
            <person name="Phillippy A."/>
            <person name="Lewin H."/>
            <person name="Damas J."/>
            <person name="Howe K."/>
            <person name="Mountcastle J."/>
            <person name="Jarvis E.D."/>
        </authorList>
    </citation>
    <scope>NUCLEOTIDE SEQUENCE [LARGE SCALE GENOMIC DNA]</scope>
</reference>
<dbReference type="InParanoid" id="A0A671DQZ0"/>
<dbReference type="AlphaFoldDB" id="A0A671DQZ0"/>
<proteinExistence type="predicted"/>
<evidence type="ECO:0000313" key="2">
    <source>
        <dbReference type="Proteomes" id="UP000472240"/>
    </source>
</evidence>
<keyword evidence="2" id="KW-1185">Reference proteome</keyword>
<dbReference type="PANTHER" id="PTHR28489:SF3">
    <property type="entry name" value="PROTEIN RD3-LIKE"/>
    <property type="match status" value="1"/>
</dbReference>
<reference evidence="1" key="5">
    <citation type="submission" date="2025-09" db="UniProtKB">
        <authorList>
            <consortium name="Ensembl"/>
        </authorList>
    </citation>
    <scope>IDENTIFICATION</scope>
</reference>
<protein>
    <recommendedName>
        <fullName evidence="3">Retinal degeneration 3 like</fullName>
    </recommendedName>
</protein>
<evidence type="ECO:0000313" key="1">
    <source>
        <dbReference type="Ensembl" id="ENSRFEP00010003311.1"/>
    </source>
</evidence>
<sequence length="104" mass="12615">MPFFGWMKWPKYESYKPTQYSGSDVVTKTLLRELKWHLKERERLIQEMENEKQVRRTGVDYNWLRSDQNPHVTIQLLNKDSLKFSAPKFNLAKRDPFSADFEKF</sequence>
<dbReference type="Pfam" id="PF14473">
    <property type="entry name" value="RD3"/>
    <property type="match status" value="1"/>
</dbReference>
<evidence type="ECO:0008006" key="3">
    <source>
        <dbReference type="Google" id="ProtNLM"/>
    </source>
</evidence>